<keyword evidence="4" id="KW-1185">Reference proteome</keyword>
<dbReference type="AlphaFoldDB" id="A0ABD6A2C5"/>
<dbReference type="EMBL" id="JBHTAT010000001">
    <property type="protein sequence ID" value="MFC7256899.1"/>
    <property type="molecule type" value="Genomic_DNA"/>
</dbReference>
<comment type="caution">
    <text evidence="3">The sequence shown here is derived from an EMBL/GenBank/DDBJ whole genome shotgun (WGS) entry which is preliminary data.</text>
</comment>
<evidence type="ECO:0000313" key="4">
    <source>
        <dbReference type="Proteomes" id="UP001596434"/>
    </source>
</evidence>
<protein>
    <recommendedName>
        <fullName evidence="5">CARDB protein</fullName>
    </recommendedName>
</protein>
<name>A0ABD6A2C5_9EURY</name>
<dbReference type="EMBL" id="JBHTAT010000001">
    <property type="protein sequence ID" value="MFC7253768.1"/>
    <property type="molecule type" value="Genomic_DNA"/>
</dbReference>
<evidence type="ECO:0000313" key="3">
    <source>
        <dbReference type="EMBL" id="MFC7256899.1"/>
    </source>
</evidence>
<gene>
    <name evidence="1" type="ORF">ACFQKE_00060</name>
    <name evidence="2" type="ORF">ACFQKE_00325</name>
    <name evidence="3" type="ORF">ACFQKE_16560</name>
</gene>
<dbReference type="GeneID" id="96955296"/>
<dbReference type="RefSeq" id="WP_379701728.1">
    <property type="nucleotide sequence ID" value="NZ_JBHTAT010000001.1"/>
</dbReference>
<reference evidence="4" key="2">
    <citation type="journal article" date="2019" name="Int. J. Syst. Evol. Microbiol.">
        <title>The Global Catalogue of Microorganisms (GCM) 10K type strain sequencing project: providing services to taxonomists for standard genome sequencing and annotation.</title>
        <authorList>
            <consortium name="The Broad Institute Genomics Platform"/>
            <consortium name="The Broad Institute Genome Sequencing Center for Infectious Disease"/>
            <person name="Wu L."/>
            <person name="Ma J."/>
        </authorList>
    </citation>
    <scope>NUCLEOTIDE SEQUENCE [LARGE SCALE GENOMIC DNA]</scope>
    <source>
        <strain evidence="4">GX21</strain>
    </source>
</reference>
<reference evidence="3" key="1">
    <citation type="journal article" date="2014" name="Int. J. Syst. Evol. Microbiol.">
        <title>Complete genome sequence of Corynebacterium casei LMG S-19264T (=DSM 44701T), isolated from a smear-ripened cheese.</title>
        <authorList>
            <consortium name="US DOE Joint Genome Institute (JGI-PGF)"/>
            <person name="Walter F."/>
            <person name="Albersmeier A."/>
            <person name="Kalinowski J."/>
            <person name="Ruckert C."/>
        </authorList>
    </citation>
    <scope>NUCLEOTIDE SEQUENCE [LARGE SCALE GENOMIC DNA]</scope>
    <source>
        <strain evidence="3">CGMCC 4.163</strain>
    </source>
</reference>
<sequence length="98" mass="10256">MTKSTEETLDIENTGSAASLLLKGATLIGIHVRGDATASYAIDVRKRGGSWIQDITSGYSGSANYDDVIEQPAHELRVRCSSGTANAGDQATVTLIAD</sequence>
<evidence type="ECO:0000313" key="1">
    <source>
        <dbReference type="EMBL" id="MFC7253716.1"/>
    </source>
</evidence>
<reference evidence="3" key="3">
    <citation type="submission" date="2024-09" db="EMBL/GenBank/DDBJ databases">
        <authorList>
            <person name="Sun Q."/>
        </authorList>
    </citation>
    <scope>NUCLEOTIDE SEQUENCE</scope>
    <source>
        <strain evidence="3">CGMCC 4.163</strain>
    </source>
</reference>
<accession>A0ABD6A2C5</accession>
<proteinExistence type="predicted"/>
<organism evidence="3 4">
    <name type="scientific">Haloplanus litoreus</name>
    <dbReference type="NCBI Taxonomy" id="767515"/>
    <lineage>
        <taxon>Archaea</taxon>
        <taxon>Methanobacteriati</taxon>
        <taxon>Methanobacteriota</taxon>
        <taxon>Stenosarchaea group</taxon>
        <taxon>Halobacteria</taxon>
        <taxon>Halobacteriales</taxon>
        <taxon>Haloferacaceae</taxon>
        <taxon>Haloplanus</taxon>
    </lineage>
</organism>
<evidence type="ECO:0000313" key="2">
    <source>
        <dbReference type="EMBL" id="MFC7253768.1"/>
    </source>
</evidence>
<dbReference type="Proteomes" id="UP001596434">
    <property type="component" value="Unassembled WGS sequence"/>
</dbReference>
<evidence type="ECO:0008006" key="5">
    <source>
        <dbReference type="Google" id="ProtNLM"/>
    </source>
</evidence>
<dbReference type="EMBL" id="JBHTAT010000001">
    <property type="protein sequence ID" value="MFC7253716.1"/>
    <property type="molecule type" value="Genomic_DNA"/>
</dbReference>